<dbReference type="GO" id="GO:0016442">
    <property type="term" value="C:RISC complex"/>
    <property type="evidence" value="ECO:0007669"/>
    <property type="project" value="TreeGrafter"/>
</dbReference>
<accession>A0A2P1N6Q5</accession>
<protein>
    <submittedName>
        <fullName evidence="4">VP11</fullName>
    </submittedName>
</protein>
<dbReference type="PANTHER" id="PTHR46205">
    <property type="entry name" value="LOQUACIOUS, ISOFORM B"/>
    <property type="match status" value="1"/>
</dbReference>
<dbReference type="Pfam" id="PF00035">
    <property type="entry name" value="dsrm"/>
    <property type="match status" value="1"/>
</dbReference>
<evidence type="ECO:0000259" key="3">
    <source>
        <dbReference type="PROSITE" id="PS50137"/>
    </source>
</evidence>
<feature type="domain" description="DRBM" evidence="3">
    <location>
        <begin position="9"/>
        <end position="77"/>
    </location>
</feature>
<dbReference type="GO" id="GO:0003725">
    <property type="term" value="F:double-stranded RNA binding"/>
    <property type="evidence" value="ECO:0007669"/>
    <property type="project" value="TreeGrafter"/>
</dbReference>
<dbReference type="InterPro" id="IPR014720">
    <property type="entry name" value="dsRBD_dom"/>
</dbReference>
<reference evidence="4" key="1">
    <citation type="journal article" date="2018" name="J. Gen. Virol.">
        <title>New genotypes of Liao ning virus (LNV) in Australia exhibit an insect-specific phenotype.</title>
        <authorList>
            <person name="Prow N.A."/>
            <person name="Mah M.G."/>
            <person name="Deerain J.M."/>
            <person name="Warrilow D."/>
            <person name="Colmant A.M.G."/>
            <person name="O'Brien C.A."/>
            <person name="Harrison J.J."/>
            <person name="McLean B.J."/>
            <person name="Hewlett E.K."/>
            <person name="Piyasena T.B.H."/>
            <person name="Hall-Mendelin S."/>
            <person name="van den Hurk A.F."/>
            <person name="Watterson D."/>
            <person name="Huang B."/>
            <person name="Schulz B.L."/>
            <person name="Webb C.E."/>
            <person name="Johansen C.A."/>
            <person name="Chow W.K."/>
            <person name="Hobson-Peters J."/>
            <person name="Cazier C."/>
            <person name="Coffey L.L."/>
            <person name="Faddy H.M."/>
            <person name="Suhrbier A."/>
            <person name="Bielefeldt-Ohmann H."/>
            <person name="Hall R.A."/>
        </authorList>
    </citation>
    <scope>NUCLEOTIDE SEQUENCE</scope>
    <source>
        <strain evidence="4">LN-5724</strain>
    </source>
</reference>
<evidence type="ECO:0000256" key="1">
    <source>
        <dbReference type="ARBA" id="ARBA00022884"/>
    </source>
</evidence>
<dbReference type="PROSITE" id="PS50137">
    <property type="entry name" value="DS_RBD"/>
    <property type="match status" value="1"/>
</dbReference>
<dbReference type="SUPFAM" id="SSF54768">
    <property type="entry name" value="dsRNA-binding domain-like"/>
    <property type="match status" value="1"/>
</dbReference>
<dbReference type="Gene3D" id="3.30.160.20">
    <property type="match status" value="1"/>
</dbReference>
<name>A0A2P1N6Q5_9REOV</name>
<evidence type="ECO:0000256" key="2">
    <source>
        <dbReference type="PROSITE-ProRule" id="PRU00266"/>
    </source>
</evidence>
<dbReference type="SMART" id="SM00358">
    <property type="entry name" value="DSRM"/>
    <property type="match status" value="1"/>
</dbReference>
<dbReference type="InterPro" id="IPR051247">
    <property type="entry name" value="RLC_Component"/>
</dbReference>
<dbReference type="PANTHER" id="PTHR46205:SF3">
    <property type="entry name" value="LOQUACIOUS, ISOFORM B"/>
    <property type="match status" value="1"/>
</dbReference>
<proteinExistence type="predicted"/>
<organism evidence="4">
    <name type="scientific">Liao ning virus</name>
    <dbReference type="NCBI Taxonomy" id="246280"/>
    <lineage>
        <taxon>Viruses</taxon>
        <taxon>Riboviria</taxon>
        <taxon>Orthornavirae</taxon>
        <taxon>Duplornaviricota</taxon>
        <taxon>Resentoviricetes</taxon>
        <taxon>Reovirales</taxon>
        <taxon>Sedoreoviridae</taxon>
        <taxon>Seadornavirus</taxon>
        <taxon>Seadornavirus liaoningense</taxon>
    </lineage>
</organism>
<dbReference type="EMBL" id="MG725043">
    <property type="protein sequence ID" value="AVP49969.1"/>
    <property type="molecule type" value="Genomic_RNA"/>
</dbReference>
<evidence type="ECO:0000313" key="4">
    <source>
        <dbReference type="EMBL" id="AVP49969.1"/>
    </source>
</evidence>
<dbReference type="GO" id="GO:0070920">
    <property type="term" value="P:regulation of regulatory ncRNA processing"/>
    <property type="evidence" value="ECO:0007669"/>
    <property type="project" value="TreeGrafter"/>
</dbReference>
<dbReference type="NCBIfam" id="TIGR04238">
    <property type="entry name" value="seadorna_dsRNA"/>
    <property type="match status" value="1"/>
</dbReference>
<dbReference type="GO" id="GO:0030422">
    <property type="term" value="P:siRNA processing"/>
    <property type="evidence" value="ECO:0007669"/>
    <property type="project" value="TreeGrafter"/>
</dbReference>
<dbReference type="InterPro" id="IPR026388">
    <property type="entry name" value="Seadorna_dsRNA-bnd"/>
</dbReference>
<dbReference type="GO" id="GO:0070578">
    <property type="term" value="C:RISC-loading complex"/>
    <property type="evidence" value="ECO:0007669"/>
    <property type="project" value="TreeGrafter"/>
</dbReference>
<keyword evidence="1 2" id="KW-0694">RNA-binding</keyword>
<dbReference type="GO" id="GO:0035197">
    <property type="term" value="F:siRNA binding"/>
    <property type="evidence" value="ECO:0007669"/>
    <property type="project" value="TreeGrafter"/>
</dbReference>
<sequence>MADEKRINNAVGLMQEYAVKLSEPAPLYEDVGFEGPPHNRSFTIVATFRDKKYEGIGPSKKAARNIAANKIIDDVAEEIANIKLDDPLTRRCVFSLACEISSERMANALLTGVISQIDGAVDLIKLCRNTNYDYGADLLNELWDMKTFDKPGFDKMIKHLERWFATAGVRLIVTEDTIMVEEMDSKDHPRNIVDVL</sequence>
<dbReference type="CDD" id="cd00048">
    <property type="entry name" value="DSRM_SF"/>
    <property type="match status" value="1"/>
</dbReference>